<dbReference type="Pfam" id="PF00202">
    <property type="entry name" value="Aminotran_3"/>
    <property type="match status" value="1"/>
</dbReference>
<proteinExistence type="predicted"/>
<dbReference type="InterPro" id="IPR015421">
    <property type="entry name" value="PyrdxlP-dep_Trfase_major"/>
</dbReference>
<dbReference type="InterPro" id="IPR015424">
    <property type="entry name" value="PyrdxlP-dep_Trfase"/>
</dbReference>
<dbReference type="GO" id="GO:0008483">
    <property type="term" value="F:transaminase activity"/>
    <property type="evidence" value="ECO:0007669"/>
    <property type="project" value="UniProtKB-KW"/>
</dbReference>
<dbReference type="PANTHER" id="PTHR11986">
    <property type="entry name" value="AMINOTRANSFERASE CLASS III"/>
    <property type="match status" value="1"/>
</dbReference>
<evidence type="ECO:0000256" key="1">
    <source>
        <dbReference type="ARBA" id="ARBA00001933"/>
    </source>
</evidence>
<dbReference type="InterPro" id="IPR015422">
    <property type="entry name" value="PyrdxlP-dep_Trfase_small"/>
</dbReference>
<keyword evidence="3" id="KW-0808">Transferase</keyword>
<reference evidence="5" key="1">
    <citation type="submission" date="2018-06" db="EMBL/GenBank/DDBJ databases">
        <authorList>
            <person name="Zhirakovskaya E."/>
        </authorList>
    </citation>
    <scope>NUCLEOTIDE SEQUENCE</scope>
</reference>
<dbReference type="SUPFAM" id="SSF53383">
    <property type="entry name" value="PLP-dependent transferases"/>
    <property type="match status" value="1"/>
</dbReference>
<dbReference type="PANTHER" id="PTHR11986:SF79">
    <property type="entry name" value="ACETYLORNITHINE AMINOTRANSFERASE, MITOCHONDRIAL"/>
    <property type="match status" value="1"/>
</dbReference>
<evidence type="ECO:0000256" key="3">
    <source>
        <dbReference type="ARBA" id="ARBA00022679"/>
    </source>
</evidence>
<dbReference type="GO" id="GO:0030170">
    <property type="term" value="F:pyridoxal phosphate binding"/>
    <property type="evidence" value="ECO:0007669"/>
    <property type="project" value="InterPro"/>
</dbReference>
<dbReference type="GO" id="GO:0042802">
    <property type="term" value="F:identical protein binding"/>
    <property type="evidence" value="ECO:0007669"/>
    <property type="project" value="TreeGrafter"/>
</dbReference>
<keyword evidence="2" id="KW-0032">Aminotransferase</keyword>
<comment type="cofactor">
    <cofactor evidence="1">
        <name>pyridoxal 5'-phosphate</name>
        <dbReference type="ChEBI" id="CHEBI:597326"/>
    </cofactor>
</comment>
<gene>
    <name evidence="5" type="ORF">MNBD_PLANCTO03-830</name>
</gene>
<evidence type="ECO:0000256" key="4">
    <source>
        <dbReference type="ARBA" id="ARBA00022898"/>
    </source>
</evidence>
<protein>
    <recommendedName>
        <fullName evidence="6">Acetylornithine aminotransferase</fullName>
    </recommendedName>
</protein>
<dbReference type="Gene3D" id="3.40.640.10">
    <property type="entry name" value="Type I PLP-dependent aspartate aminotransferase-like (Major domain)"/>
    <property type="match status" value="1"/>
</dbReference>
<sequence>MTRTERTIGERFFASAGVQEGVESILASVRQHAAELTEEQPPREELAESYDSLMARATEARGRALLYPYIGSGIGNGPLVELADGSVKWDMICGIGVHFFGHSDPGLIRAAVMGSIADTVMHGNLQSGFEPYEFSELLLEEAGKGSSLKHCFVAASGALVNENALKLAYQKSGGAPRVIVFKDCFMGRTVTMSQIGDSAKNRIGLPLSALVDYMPFYDETDAVTMGMEGQIKLACDRLMCLIERYPKQHACFVFELVQGEGGFNTAPREFFVELMKICREHGIAVWADEIQTFGRTTSMFAYEGLGLGEYMDIVTIGKMTQACATLFTEAYNPGPGLLSATFTGSGASCAAGSYILRSLREGEYYGENGRISQHFGAFQEQAEVLIAKHPEWFPTLGGGRLTSVPTELVGGWGGMMRFSPFGGSKEKVTKALRTCFEEGVLLFSCGHGPYHLRLLPPLGVMELKDWPRVFACIERGLAKAAG</sequence>
<evidence type="ECO:0000256" key="2">
    <source>
        <dbReference type="ARBA" id="ARBA00022576"/>
    </source>
</evidence>
<dbReference type="AlphaFoldDB" id="A0A3B1DK39"/>
<accession>A0A3B1DK39</accession>
<organism evidence="5">
    <name type="scientific">hydrothermal vent metagenome</name>
    <dbReference type="NCBI Taxonomy" id="652676"/>
    <lineage>
        <taxon>unclassified sequences</taxon>
        <taxon>metagenomes</taxon>
        <taxon>ecological metagenomes</taxon>
    </lineage>
</organism>
<keyword evidence="4" id="KW-0663">Pyridoxal phosphate</keyword>
<evidence type="ECO:0008006" key="6">
    <source>
        <dbReference type="Google" id="ProtNLM"/>
    </source>
</evidence>
<dbReference type="Gene3D" id="3.90.1150.10">
    <property type="entry name" value="Aspartate Aminotransferase, domain 1"/>
    <property type="match status" value="1"/>
</dbReference>
<dbReference type="EMBL" id="UOGK01000215">
    <property type="protein sequence ID" value="VAX39271.1"/>
    <property type="molecule type" value="Genomic_DNA"/>
</dbReference>
<dbReference type="InterPro" id="IPR005814">
    <property type="entry name" value="Aminotrans_3"/>
</dbReference>
<evidence type="ECO:0000313" key="5">
    <source>
        <dbReference type="EMBL" id="VAX39271.1"/>
    </source>
</evidence>
<dbReference type="InterPro" id="IPR050103">
    <property type="entry name" value="Class-III_PLP-dep_AT"/>
</dbReference>
<name>A0A3B1DK39_9ZZZZ</name>